<keyword evidence="1" id="KW-0812">Transmembrane</keyword>
<feature type="transmembrane region" description="Helical" evidence="1">
    <location>
        <begin position="162"/>
        <end position="184"/>
    </location>
</feature>
<keyword evidence="4" id="KW-1185">Reference proteome</keyword>
<dbReference type="EMBL" id="JAQGLA010000189">
    <property type="protein sequence ID" value="MDA3631303.1"/>
    <property type="molecule type" value="Genomic_DNA"/>
</dbReference>
<evidence type="ECO:0000313" key="3">
    <source>
        <dbReference type="EMBL" id="MDA3631303.1"/>
    </source>
</evidence>
<sequence length="251" mass="27091">MKRSPLLFFGLVFALGVPFWLLGEFSDVRLPANLPLSALQVVVPGVGAVLLIGLSGGRVLRFLRGIFDASKIPLRWYLPTLLLMPAITLVSYGMMGQQLPQIPLTSVLIYFALYVVAACAEEAGWTAYATDPVQQRWGALGGGVTIGVVWAAWHVVPYLQLHGLVWVLGQSVFTVAARVIIVWLHNNTGRSTFVAVLFHATINVCYSISADSGTYDPVVVGAVTLAAAVLIALAWTPGTLAHPRLTSWARR</sequence>
<name>A0ABT4VBG5_9PSEU</name>
<feature type="transmembrane region" description="Helical" evidence="1">
    <location>
        <begin position="191"/>
        <end position="209"/>
    </location>
</feature>
<keyword evidence="3" id="KW-0645">Protease</keyword>
<keyword evidence="1" id="KW-1133">Transmembrane helix</keyword>
<dbReference type="Pfam" id="PF02517">
    <property type="entry name" value="Rce1-like"/>
    <property type="match status" value="1"/>
</dbReference>
<dbReference type="GO" id="GO:0008233">
    <property type="term" value="F:peptidase activity"/>
    <property type="evidence" value="ECO:0007669"/>
    <property type="project" value="UniProtKB-KW"/>
</dbReference>
<dbReference type="PANTHER" id="PTHR35797">
    <property type="entry name" value="PROTEASE-RELATED"/>
    <property type="match status" value="1"/>
</dbReference>
<keyword evidence="1" id="KW-0472">Membrane</keyword>
<dbReference type="Proteomes" id="UP001210380">
    <property type="component" value="Unassembled WGS sequence"/>
</dbReference>
<feature type="transmembrane region" description="Helical" evidence="1">
    <location>
        <begin position="76"/>
        <end position="95"/>
    </location>
</feature>
<feature type="transmembrane region" description="Helical" evidence="1">
    <location>
        <begin position="215"/>
        <end position="235"/>
    </location>
</feature>
<reference evidence="3 4" key="1">
    <citation type="submission" date="2022-11" db="EMBL/GenBank/DDBJ databases">
        <title>Draft genome sequence of Saccharopolyspora sp. WRP15-2 isolated from rhizosphere soils of wild rice in Thailand.</title>
        <authorList>
            <person name="Duangmal K."/>
            <person name="Kammanee S."/>
            <person name="Muangham S."/>
        </authorList>
    </citation>
    <scope>NUCLEOTIDE SEQUENCE [LARGE SCALE GENOMIC DNA]</scope>
    <source>
        <strain evidence="3 4">WRP15-2</strain>
    </source>
</reference>
<dbReference type="RefSeq" id="WP_270954681.1">
    <property type="nucleotide sequence ID" value="NZ_JAQGLA010000189.1"/>
</dbReference>
<feature type="domain" description="CAAX prenyl protease 2/Lysostaphin resistance protein A-like" evidence="2">
    <location>
        <begin position="105"/>
        <end position="204"/>
    </location>
</feature>
<feature type="transmembrane region" description="Helical" evidence="1">
    <location>
        <begin position="137"/>
        <end position="156"/>
    </location>
</feature>
<dbReference type="PANTHER" id="PTHR35797:SF1">
    <property type="entry name" value="PROTEASE"/>
    <property type="match status" value="1"/>
</dbReference>
<dbReference type="EC" id="3.4.-.-" evidence="3"/>
<accession>A0ABT4VBG5</accession>
<dbReference type="InterPro" id="IPR003675">
    <property type="entry name" value="Rce1/LyrA-like_dom"/>
</dbReference>
<feature type="transmembrane region" description="Helical" evidence="1">
    <location>
        <begin position="33"/>
        <end position="55"/>
    </location>
</feature>
<keyword evidence="3" id="KW-0378">Hydrolase</keyword>
<evidence type="ECO:0000313" key="4">
    <source>
        <dbReference type="Proteomes" id="UP001210380"/>
    </source>
</evidence>
<gene>
    <name evidence="3" type="ORF">OU415_38165</name>
</gene>
<comment type="caution">
    <text evidence="3">The sequence shown here is derived from an EMBL/GenBank/DDBJ whole genome shotgun (WGS) entry which is preliminary data.</text>
</comment>
<proteinExistence type="predicted"/>
<evidence type="ECO:0000259" key="2">
    <source>
        <dbReference type="Pfam" id="PF02517"/>
    </source>
</evidence>
<dbReference type="GO" id="GO:0006508">
    <property type="term" value="P:proteolysis"/>
    <property type="evidence" value="ECO:0007669"/>
    <property type="project" value="UniProtKB-KW"/>
</dbReference>
<dbReference type="InterPro" id="IPR042150">
    <property type="entry name" value="MmRce1-like"/>
</dbReference>
<evidence type="ECO:0000256" key="1">
    <source>
        <dbReference type="SAM" id="Phobius"/>
    </source>
</evidence>
<organism evidence="3 4">
    <name type="scientific">Saccharopolyspora oryzae</name>
    <dbReference type="NCBI Taxonomy" id="2997343"/>
    <lineage>
        <taxon>Bacteria</taxon>
        <taxon>Bacillati</taxon>
        <taxon>Actinomycetota</taxon>
        <taxon>Actinomycetes</taxon>
        <taxon>Pseudonocardiales</taxon>
        <taxon>Pseudonocardiaceae</taxon>
        <taxon>Saccharopolyspora</taxon>
    </lineage>
</organism>
<protein>
    <submittedName>
        <fullName evidence="3">CPBP family glutamic-type intramembrane protease</fullName>
        <ecNumber evidence="3">3.4.-.-</ecNumber>
    </submittedName>
</protein>